<protein>
    <submittedName>
        <fullName evidence="3">Uncharacterized protein</fullName>
    </submittedName>
</protein>
<feature type="chain" id="PRO_5014833724" evidence="2">
    <location>
        <begin position="23"/>
        <end position="120"/>
    </location>
</feature>
<organism evidence="3 4">
    <name type="scientific">Pollutimonas subterranea</name>
    <dbReference type="NCBI Taxonomy" id="2045210"/>
    <lineage>
        <taxon>Bacteria</taxon>
        <taxon>Pseudomonadati</taxon>
        <taxon>Pseudomonadota</taxon>
        <taxon>Betaproteobacteria</taxon>
        <taxon>Burkholderiales</taxon>
        <taxon>Alcaligenaceae</taxon>
        <taxon>Pollutimonas</taxon>
    </lineage>
</organism>
<keyword evidence="2" id="KW-0732">Signal</keyword>
<feature type="compositionally biased region" description="Polar residues" evidence="1">
    <location>
        <begin position="47"/>
        <end position="61"/>
    </location>
</feature>
<accession>A0A2N4U593</accession>
<comment type="caution">
    <text evidence="3">The sequence shown here is derived from an EMBL/GenBank/DDBJ whole genome shotgun (WGS) entry which is preliminary data.</text>
</comment>
<feature type="signal peptide" evidence="2">
    <location>
        <begin position="1"/>
        <end position="22"/>
    </location>
</feature>
<dbReference type="EMBL" id="PDNW01000006">
    <property type="protein sequence ID" value="PLC50184.1"/>
    <property type="molecule type" value="Genomic_DNA"/>
</dbReference>
<name>A0A2N4U593_9BURK</name>
<dbReference type="Proteomes" id="UP000234190">
    <property type="component" value="Unassembled WGS sequence"/>
</dbReference>
<proteinExistence type="predicted"/>
<dbReference type="AlphaFoldDB" id="A0A2N4U593"/>
<keyword evidence="4" id="KW-1185">Reference proteome</keyword>
<dbReference type="OrthoDB" id="9911972at2"/>
<evidence type="ECO:0000256" key="1">
    <source>
        <dbReference type="SAM" id="MobiDB-lite"/>
    </source>
</evidence>
<feature type="region of interest" description="Disordered" evidence="1">
    <location>
        <begin position="21"/>
        <end position="120"/>
    </location>
</feature>
<reference evidence="3 4" key="1">
    <citation type="submission" date="2017-10" db="EMBL/GenBank/DDBJ databases">
        <title>Two draft genome sequences of Pusillimonas sp. strains isolated from a nitrate- and radionuclide-contaminated groundwater in Russia.</title>
        <authorList>
            <person name="Grouzdev D.S."/>
            <person name="Tourova T.P."/>
            <person name="Goeva M.A."/>
            <person name="Babich T.L."/>
            <person name="Sokolova D.S."/>
            <person name="Abdullin R."/>
            <person name="Poltaraus A.B."/>
            <person name="Toshchakov S.V."/>
            <person name="Nazina T.N."/>
        </authorList>
    </citation>
    <scope>NUCLEOTIDE SEQUENCE [LARGE SCALE GENOMIC DNA]</scope>
    <source>
        <strain evidence="3 4">JR1/69-3-13</strain>
    </source>
</reference>
<feature type="compositionally biased region" description="Low complexity" evidence="1">
    <location>
        <begin position="22"/>
        <end position="41"/>
    </location>
</feature>
<gene>
    <name evidence="3" type="ORF">CR159_09265</name>
</gene>
<dbReference type="RefSeq" id="WP_102073731.1">
    <property type="nucleotide sequence ID" value="NZ_PDNW01000006.1"/>
</dbReference>
<feature type="compositionally biased region" description="Basic and acidic residues" evidence="1">
    <location>
        <begin position="110"/>
        <end position="120"/>
    </location>
</feature>
<evidence type="ECO:0000313" key="4">
    <source>
        <dbReference type="Proteomes" id="UP000234190"/>
    </source>
</evidence>
<sequence length="120" mass="11814">MRKLLAIAICSIPFAVVPTVYAQSSTSSGSSTQAPSTAPTPKAESLGGTSASSGRQGTAGSTMGEGMKSHDKSKAQSATDSTEASKKIGGEPVDIAPKNATSPGTSAGDGKVDKNGKGNK</sequence>
<evidence type="ECO:0000313" key="3">
    <source>
        <dbReference type="EMBL" id="PLC50184.1"/>
    </source>
</evidence>
<evidence type="ECO:0000256" key="2">
    <source>
        <dbReference type="SAM" id="SignalP"/>
    </source>
</evidence>